<comment type="caution">
    <text evidence="2">The sequence shown here is derived from an EMBL/GenBank/DDBJ whole genome shotgun (WGS) entry which is preliminary data.</text>
</comment>
<dbReference type="Gene3D" id="3.40.190.10">
    <property type="entry name" value="Periplasmic binding protein-like II"/>
    <property type="match status" value="2"/>
</dbReference>
<dbReference type="PANTHER" id="PTHR43649:SF12">
    <property type="entry name" value="DIACETYLCHITOBIOSE BINDING PROTEIN DASA"/>
    <property type="match status" value="1"/>
</dbReference>
<feature type="signal peptide" evidence="1">
    <location>
        <begin position="1"/>
        <end position="26"/>
    </location>
</feature>
<keyword evidence="3" id="KW-1185">Reference proteome</keyword>
<dbReference type="InterPro" id="IPR050490">
    <property type="entry name" value="Bact_solute-bd_prot1"/>
</dbReference>
<protein>
    <submittedName>
        <fullName evidence="2">Extracellular solute-binding protein</fullName>
    </submittedName>
</protein>
<evidence type="ECO:0000313" key="3">
    <source>
        <dbReference type="Proteomes" id="UP001139485"/>
    </source>
</evidence>
<accession>A0A9X2DB55</accession>
<gene>
    <name evidence="2" type="ORF">M8330_13850</name>
</gene>
<keyword evidence="1" id="KW-0732">Signal</keyword>
<proteinExistence type="predicted"/>
<dbReference type="AlphaFoldDB" id="A0A9X2DB55"/>
<sequence>MNTKRTRRTGLAATAVLAIVGLAACGGDGSGSANGDSGEPLTTVSFWDPYPQYDDSSDWAKYVEGCAPEGTTLERTTAPNGDLLNSLTSAVREDNAPDVVLLDNPAVPDAAASGLLASSDDVDFEIGDADENLAGPGLIDGKTYGVPIGANTLGLYYNVDVLKAAGVDPASITDWASLNDALAAVTDNGNSGITFAGIAGEEGTFQFLPWFWGAGASLTDPGSSEAVEAGQLLSDWIGDGYAPKSAISDNQSASWDLFLTGDYGFAVNGSWFAKSAADLDFDAVMMPIPAKDGGAAPVPTGGEFAVAPIHQSNAQARYDAANEIIDCLVGNGNQVETDDQLGYFAANGEERQTQIDADAVWTPWTDAINNAQGRTSDLGADYTATSGALSAAEQAALNAAGDEDAVAQAFEEAGQSVGQ</sequence>
<feature type="chain" id="PRO_5040879253" evidence="1">
    <location>
        <begin position="27"/>
        <end position="419"/>
    </location>
</feature>
<reference evidence="2" key="1">
    <citation type="submission" date="2022-05" db="EMBL/GenBank/DDBJ databases">
        <authorList>
            <person name="Tuo L."/>
        </authorList>
    </citation>
    <scope>NUCLEOTIDE SEQUENCE</scope>
    <source>
        <strain evidence="2">BSK12Z-4</strain>
    </source>
</reference>
<dbReference type="Proteomes" id="UP001139485">
    <property type="component" value="Unassembled WGS sequence"/>
</dbReference>
<organism evidence="2 3">
    <name type="scientific">Nocardioides bruguierae</name>
    <dbReference type="NCBI Taxonomy" id="2945102"/>
    <lineage>
        <taxon>Bacteria</taxon>
        <taxon>Bacillati</taxon>
        <taxon>Actinomycetota</taxon>
        <taxon>Actinomycetes</taxon>
        <taxon>Propionibacteriales</taxon>
        <taxon>Nocardioidaceae</taxon>
        <taxon>Nocardioides</taxon>
    </lineage>
</organism>
<dbReference type="SUPFAM" id="SSF53850">
    <property type="entry name" value="Periplasmic binding protein-like II"/>
    <property type="match status" value="1"/>
</dbReference>
<name>A0A9X2DB55_9ACTN</name>
<evidence type="ECO:0000313" key="2">
    <source>
        <dbReference type="EMBL" id="MCM0621374.1"/>
    </source>
</evidence>
<dbReference type="PROSITE" id="PS51257">
    <property type="entry name" value="PROKAR_LIPOPROTEIN"/>
    <property type="match status" value="1"/>
</dbReference>
<dbReference type="Pfam" id="PF13416">
    <property type="entry name" value="SBP_bac_8"/>
    <property type="match status" value="1"/>
</dbReference>
<dbReference type="RefSeq" id="WP_250827809.1">
    <property type="nucleotide sequence ID" value="NZ_JAMOIL010000017.1"/>
</dbReference>
<dbReference type="EMBL" id="JAMOIL010000017">
    <property type="protein sequence ID" value="MCM0621374.1"/>
    <property type="molecule type" value="Genomic_DNA"/>
</dbReference>
<dbReference type="PANTHER" id="PTHR43649">
    <property type="entry name" value="ARABINOSE-BINDING PROTEIN-RELATED"/>
    <property type="match status" value="1"/>
</dbReference>
<evidence type="ECO:0000256" key="1">
    <source>
        <dbReference type="SAM" id="SignalP"/>
    </source>
</evidence>
<dbReference type="InterPro" id="IPR006059">
    <property type="entry name" value="SBP"/>
</dbReference>